<dbReference type="EMBL" id="LR861807">
    <property type="protein sequence ID" value="CAD1787099.1"/>
    <property type="molecule type" value="Genomic_DNA"/>
</dbReference>
<evidence type="ECO:0000313" key="2">
    <source>
        <dbReference type="EMBL" id="CAD0312737.1"/>
    </source>
</evidence>
<dbReference type="Proteomes" id="UP000514411">
    <property type="component" value="Chromosome"/>
</dbReference>
<dbReference type="SMART" id="SM00953">
    <property type="entry name" value="RES"/>
    <property type="match status" value="1"/>
</dbReference>
<evidence type="ECO:0000313" key="4">
    <source>
        <dbReference type="Proteomes" id="UP000514411"/>
    </source>
</evidence>
<dbReference type="EMBL" id="LR824643">
    <property type="protein sequence ID" value="CAD0312737.1"/>
    <property type="molecule type" value="Genomic_DNA"/>
</dbReference>
<dbReference type="Pfam" id="PF08808">
    <property type="entry name" value="RES"/>
    <property type="match status" value="1"/>
</dbReference>
<name>A0A8E4EIG7_XANCJ</name>
<protein>
    <submittedName>
        <fullName evidence="3">RES domain-containing protein</fullName>
    </submittedName>
    <submittedName>
        <fullName evidence="2">RES family NAD+ phosphorylase</fullName>
    </submittedName>
</protein>
<dbReference type="InterPro" id="IPR041206">
    <property type="entry name" value="HEPN/RES_NTD1"/>
</dbReference>
<gene>
    <name evidence="3" type="ORF">XSP_000472</name>
    <name evidence="2" type="ORF">XSP_000473</name>
</gene>
<dbReference type="InterPro" id="IPR014914">
    <property type="entry name" value="RES_dom"/>
</dbReference>
<dbReference type="RefSeq" id="WP_115655273.1">
    <property type="nucleotide sequence ID" value="NZ_CP012251.1"/>
</dbReference>
<accession>A0A8E4EIG7</accession>
<dbReference type="OrthoDB" id="648213at2"/>
<dbReference type="AlphaFoldDB" id="A0A8E4EIG7"/>
<organism evidence="2">
    <name type="scientific">Xanthomonas campestris pv. juglandis</name>
    <name type="common">Xanthomonas arboricola pv. juglandis</name>
    <dbReference type="NCBI Taxonomy" id="195709"/>
    <lineage>
        <taxon>Bacteria</taxon>
        <taxon>Pseudomonadati</taxon>
        <taxon>Pseudomonadota</taxon>
        <taxon>Gammaproteobacteria</taxon>
        <taxon>Lysobacterales</taxon>
        <taxon>Lysobacteraceae</taxon>
        <taxon>Xanthomonas</taxon>
    </lineage>
</organism>
<dbReference type="Pfam" id="PF18870">
    <property type="entry name" value="HEPN_RES_NTD1"/>
    <property type="match status" value="1"/>
</dbReference>
<reference evidence="2 4" key="1">
    <citation type="submission" date="2020-07" db="EMBL/GenBank/DDBJ databases">
        <authorList>
            <person name="Teixeira M."/>
        </authorList>
    </citation>
    <scope>NUCLEOTIDE SEQUENCE</scope>
    <source>
        <strain evidence="3">3</strain>
        <strain evidence="2">Xanthomonas arboricola pv. juglandis CPBF 427</strain>
    </source>
</reference>
<proteinExistence type="predicted"/>
<evidence type="ECO:0000313" key="3">
    <source>
        <dbReference type="EMBL" id="CAD1787099.1"/>
    </source>
</evidence>
<feature type="domain" description="RES" evidence="1">
    <location>
        <begin position="238"/>
        <end position="404"/>
    </location>
</feature>
<evidence type="ECO:0000259" key="1">
    <source>
        <dbReference type="SMART" id="SM00953"/>
    </source>
</evidence>
<sequence length="408" mass="46002">MTLEKPRIFFSMIHTVQLTENFGASMGIAKREWMEAEERGWVEVEKTACLQCINDSDIWRQCCSAAAYGNCSYCEKDDHPIVQVRCLQETLYRIIHTYYAEPANAGTPYSDGEWIVRTFDTDEVLAQLGFYPTDDLRDDIVGTDRISYWVEATNGHWADIQEHEMLLHSWSNFTRTIKHQTRFNFQRVAEDIDPQEIHVTEMLDVIGQELRPLIRVLNSGTILYRARHLTQTDAEVMNGSMMGPPPKTLATAGRMNPAGIPYFYAAFDIRTALAEIGPPLANYLASACTFEVKHSLNIVDFNALPAPPSMLAIDQKSERTKALFLNEFVKSITKPIEKDGREHIDYVPSQVVCEFLAQAFLLDDGSTLDGIIYPSAANPGGTNLLVFPSGHWFDSNRFKALEFLGPAG</sequence>